<dbReference type="SUPFAM" id="SSF56194">
    <property type="entry name" value="Uridine diphospho-N-Acetylenolpyruvylglucosamine reductase, MurB, C-terminal domain"/>
    <property type="match status" value="1"/>
</dbReference>
<dbReference type="Proteomes" id="UP000823860">
    <property type="component" value="Unassembled WGS sequence"/>
</dbReference>
<dbReference type="InterPro" id="IPR036318">
    <property type="entry name" value="FAD-bd_PCMH-like_sf"/>
</dbReference>
<evidence type="ECO:0000256" key="19">
    <source>
        <dbReference type="HAMAP-Rule" id="MF_00037"/>
    </source>
</evidence>
<dbReference type="InterPro" id="IPR011601">
    <property type="entry name" value="MurB_C"/>
</dbReference>
<dbReference type="EMBL" id="DWZE01000082">
    <property type="protein sequence ID" value="HJA83712.1"/>
    <property type="molecule type" value="Genomic_DNA"/>
</dbReference>
<evidence type="ECO:0000256" key="3">
    <source>
        <dbReference type="ARBA" id="ARBA00004496"/>
    </source>
</evidence>
<evidence type="ECO:0000256" key="7">
    <source>
        <dbReference type="ARBA" id="ARBA00022490"/>
    </source>
</evidence>
<comment type="pathway">
    <text evidence="4 19">Cell wall biogenesis; peptidoglycan biosynthesis.</text>
</comment>
<comment type="catalytic activity">
    <reaction evidence="18 19">
        <text>UDP-N-acetyl-alpha-D-muramate + NADP(+) = UDP-N-acetyl-3-O-(1-carboxyvinyl)-alpha-D-glucosamine + NADPH + H(+)</text>
        <dbReference type="Rhea" id="RHEA:12248"/>
        <dbReference type="ChEBI" id="CHEBI:15378"/>
        <dbReference type="ChEBI" id="CHEBI:57783"/>
        <dbReference type="ChEBI" id="CHEBI:58349"/>
        <dbReference type="ChEBI" id="CHEBI:68483"/>
        <dbReference type="ChEBI" id="CHEBI:70757"/>
        <dbReference type="EC" id="1.3.1.98"/>
    </reaction>
</comment>
<evidence type="ECO:0000256" key="1">
    <source>
        <dbReference type="ARBA" id="ARBA00001974"/>
    </source>
</evidence>
<dbReference type="Pfam" id="PF01565">
    <property type="entry name" value="FAD_binding_4"/>
    <property type="match status" value="1"/>
</dbReference>
<dbReference type="Gene3D" id="3.90.78.10">
    <property type="entry name" value="UDP-N-acetylenolpyruvoylglucosamine reductase, C-terminal domain"/>
    <property type="match status" value="1"/>
</dbReference>
<dbReference type="InterPro" id="IPR003170">
    <property type="entry name" value="MurB"/>
</dbReference>
<evidence type="ECO:0000256" key="5">
    <source>
        <dbReference type="ARBA" id="ARBA00012518"/>
    </source>
</evidence>
<comment type="similarity">
    <text evidence="19">Belongs to the MurB family.</text>
</comment>
<keyword evidence="11 19" id="KW-0521">NADP</keyword>
<dbReference type="GO" id="GO:0071949">
    <property type="term" value="F:FAD binding"/>
    <property type="evidence" value="ECO:0007669"/>
    <property type="project" value="InterPro"/>
</dbReference>
<evidence type="ECO:0000259" key="20">
    <source>
        <dbReference type="PROSITE" id="PS51387"/>
    </source>
</evidence>
<evidence type="ECO:0000313" key="22">
    <source>
        <dbReference type="Proteomes" id="UP000823860"/>
    </source>
</evidence>
<comment type="subcellular location">
    <subcellularLocation>
        <location evidence="3 19">Cytoplasm</location>
    </subcellularLocation>
</comment>
<dbReference type="Pfam" id="PF02873">
    <property type="entry name" value="MurB_C"/>
    <property type="match status" value="1"/>
</dbReference>
<dbReference type="NCBIfam" id="NF000755">
    <property type="entry name" value="PRK00046.1"/>
    <property type="match status" value="1"/>
</dbReference>
<feature type="active site" evidence="19">
    <location>
        <position position="331"/>
    </location>
</feature>
<dbReference type="AlphaFoldDB" id="A0A9D2HTC6"/>
<evidence type="ECO:0000256" key="9">
    <source>
        <dbReference type="ARBA" id="ARBA00022630"/>
    </source>
</evidence>
<dbReference type="HAMAP" id="MF_00037">
    <property type="entry name" value="MurB"/>
    <property type="match status" value="1"/>
</dbReference>
<reference evidence="21" key="1">
    <citation type="journal article" date="2021" name="PeerJ">
        <title>Extensive microbial diversity within the chicken gut microbiome revealed by metagenomics and culture.</title>
        <authorList>
            <person name="Gilroy R."/>
            <person name="Ravi A."/>
            <person name="Getino M."/>
            <person name="Pursley I."/>
            <person name="Horton D.L."/>
            <person name="Alikhan N.F."/>
            <person name="Baker D."/>
            <person name="Gharbi K."/>
            <person name="Hall N."/>
            <person name="Watson M."/>
            <person name="Adriaenssens E.M."/>
            <person name="Foster-Nyarko E."/>
            <person name="Jarju S."/>
            <person name="Secka A."/>
            <person name="Antonio M."/>
            <person name="Oren A."/>
            <person name="Chaudhuri R.R."/>
            <person name="La Ragione R."/>
            <person name="Hildebrand F."/>
            <person name="Pallen M.J."/>
        </authorList>
    </citation>
    <scope>NUCLEOTIDE SEQUENCE</scope>
    <source>
        <strain evidence="21">ChiHecec1B25-7008</strain>
    </source>
</reference>
<evidence type="ECO:0000256" key="14">
    <source>
        <dbReference type="ARBA" id="ARBA00023002"/>
    </source>
</evidence>
<keyword evidence="13 19" id="KW-0573">Peptidoglycan synthesis</keyword>
<keyword evidence="16 19" id="KW-0961">Cell wall biogenesis/degradation</keyword>
<dbReference type="Gene3D" id="3.30.43.10">
    <property type="entry name" value="Uridine Diphospho-n-acetylenolpyruvylglucosamine Reductase, domain 2"/>
    <property type="match status" value="1"/>
</dbReference>
<dbReference type="GO" id="GO:0008360">
    <property type="term" value="P:regulation of cell shape"/>
    <property type="evidence" value="ECO:0007669"/>
    <property type="project" value="UniProtKB-KW"/>
</dbReference>
<dbReference type="InterPro" id="IPR016169">
    <property type="entry name" value="FAD-bd_PCMH_sub2"/>
</dbReference>
<dbReference type="EC" id="1.3.1.98" evidence="5 19"/>
<dbReference type="Gene3D" id="3.30.465.10">
    <property type="match status" value="1"/>
</dbReference>
<evidence type="ECO:0000256" key="2">
    <source>
        <dbReference type="ARBA" id="ARBA00003921"/>
    </source>
</evidence>
<proteinExistence type="inferred from homology"/>
<evidence type="ECO:0000256" key="6">
    <source>
        <dbReference type="ARBA" id="ARBA00015188"/>
    </source>
</evidence>
<dbReference type="InterPro" id="IPR016166">
    <property type="entry name" value="FAD-bd_PCMH"/>
</dbReference>
<dbReference type="GO" id="GO:0009252">
    <property type="term" value="P:peptidoglycan biosynthetic process"/>
    <property type="evidence" value="ECO:0007669"/>
    <property type="project" value="UniProtKB-UniRule"/>
</dbReference>
<evidence type="ECO:0000256" key="18">
    <source>
        <dbReference type="ARBA" id="ARBA00048914"/>
    </source>
</evidence>
<keyword evidence="14 19" id="KW-0560">Oxidoreductase</keyword>
<reference evidence="21" key="2">
    <citation type="submission" date="2021-04" db="EMBL/GenBank/DDBJ databases">
        <authorList>
            <person name="Gilroy R."/>
        </authorList>
    </citation>
    <scope>NUCLEOTIDE SEQUENCE</scope>
    <source>
        <strain evidence="21">ChiHecec1B25-7008</strain>
    </source>
</reference>
<evidence type="ECO:0000313" key="21">
    <source>
        <dbReference type="EMBL" id="HJA83712.1"/>
    </source>
</evidence>
<keyword evidence="9 19" id="KW-0285">Flavoprotein</keyword>
<keyword evidence="10 19" id="KW-0274">FAD</keyword>
<evidence type="ECO:0000256" key="13">
    <source>
        <dbReference type="ARBA" id="ARBA00022984"/>
    </source>
</evidence>
<dbReference type="NCBIfam" id="TIGR00179">
    <property type="entry name" value="murB"/>
    <property type="match status" value="1"/>
</dbReference>
<comment type="function">
    <text evidence="2 19">Cell wall formation.</text>
</comment>
<keyword evidence="15 19" id="KW-0131">Cell cycle</keyword>
<evidence type="ECO:0000256" key="10">
    <source>
        <dbReference type="ARBA" id="ARBA00022827"/>
    </source>
</evidence>
<comment type="cofactor">
    <cofactor evidence="1 19">
        <name>FAD</name>
        <dbReference type="ChEBI" id="CHEBI:57692"/>
    </cofactor>
</comment>
<dbReference type="PANTHER" id="PTHR21071">
    <property type="entry name" value="UDP-N-ACETYLENOLPYRUVOYLGLUCOSAMINE REDUCTASE"/>
    <property type="match status" value="1"/>
</dbReference>
<accession>A0A9D2HTC6</accession>
<keyword evidence="7 19" id="KW-0963">Cytoplasm</keyword>
<evidence type="ECO:0000256" key="11">
    <source>
        <dbReference type="ARBA" id="ARBA00022857"/>
    </source>
</evidence>
<sequence length="335" mass="37255">MTTKINDFPLRAHNTFGLDVCAAHFLEYASEEELTELIHTEQISTPYLHIGGGSNLLFTDSYYPGTILHSLIQGISVTGEDDAHVYLRVGAGTVWDDFVRQCVEQRWQGVENLSLIPGEVGAAAVQNIGAYGVEAKDVITSVETIDRTGCRKIYPAEECAYAYRQSLFKRPEMKPVFITHVNFRLNKTPRFHLDYGALREALGGQTPTLPLVREAVIRIRQSKLPDPRKLGNAGSFFMNPVIPRTHFEELKRTHPSIPHYDVDEARVKVPAGWLIEQCGWKGRGLGPVAVYDRQALVLVNTGGATGADIIRLASAVQASVREQFNIDIQPEVLFV</sequence>
<gene>
    <name evidence="19 21" type="primary">murB</name>
    <name evidence="21" type="ORF">H9785_07080</name>
</gene>
<dbReference type="InterPro" id="IPR016167">
    <property type="entry name" value="FAD-bd_PCMH_sub1"/>
</dbReference>
<feature type="domain" description="FAD-binding PCMH-type" evidence="20">
    <location>
        <begin position="18"/>
        <end position="188"/>
    </location>
</feature>
<organism evidence="21 22">
    <name type="scientific">Candidatus Bacteroides intestinavium</name>
    <dbReference type="NCBI Taxonomy" id="2838469"/>
    <lineage>
        <taxon>Bacteria</taxon>
        <taxon>Pseudomonadati</taxon>
        <taxon>Bacteroidota</taxon>
        <taxon>Bacteroidia</taxon>
        <taxon>Bacteroidales</taxon>
        <taxon>Bacteroidaceae</taxon>
        <taxon>Bacteroides</taxon>
    </lineage>
</organism>
<feature type="active site" description="Proton donor" evidence="19">
    <location>
        <position position="235"/>
    </location>
</feature>
<evidence type="ECO:0000256" key="16">
    <source>
        <dbReference type="ARBA" id="ARBA00023316"/>
    </source>
</evidence>
<dbReference type="SUPFAM" id="SSF56176">
    <property type="entry name" value="FAD-binding/transporter-associated domain-like"/>
    <property type="match status" value="1"/>
</dbReference>
<dbReference type="NCBIfam" id="NF010478">
    <property type="entry name" value="PRK13903.1"/>
    <property type="match status" value="1"/>
</dbReference>
<evidence type="ECO:0000256" key="8">
    <source>
        <dbReference type="ARBA" id="ARBA00022618"/>
    </source>
</evidence>
<dbReference type="PANTHER" id="PTHR21071:SF4">
    <property type="entry name" value="UDP-N-ACETYLENOLPYRUVOYLGLUCOSAMINE REDUCTASE"/>
    <property type="match status" value="1"/>
</dbReference>
<protein>
    <recommendedName>
        <fullName evidence="6 19">UDP-N-acetylenolpyruvoylglucosamine reductase</fullName>
        <ecNumber evidence="5 19">1.3.1.98</ecNumber>
    </recommendedName>
    <alternativeName>
        <fullName evidence="17 19">UDP-N-acetylmuramate dehydrogenase</fullName>
    </alternativeName>
</protein>
<keyword evidence="8 19" id="KW-0132">Cell division</keyword>
<dbReference type="GO" id="GO:0071555">
    <property type="term" value="P:cell wall organization"/>
    <property type="evidence" value="ECO:0007669"/>
    <property type="project" value="UniProtKB-KW"/>
</dbReference>
<evidence type="ECO:0000256" key="4">
    <source>
        <dbReference type="ARBA" id="ARBA00004752"/>
    </source>
</evidence>
<evidence type="ECO:0000256" key="12">
    <source>
        <dbReference type="ARBA" id="ARBA00022960"/>
    </source>
</evidence>
<dbReference type="InterPro" id="IPR036635">
    <property type="entry name" value="MurB_C_sf"/>
</dbReference>
<dbReference type="GO" id="GO:0008762">
    <property type="term" value="F:UDP-N-acetylmuramate dehydrogenase activity"/>
    <property type="evidence" value="ECO:0007669"/>
    <property type="project" value="UniProtKB-UniRule"/>
</dbReference>
<evidence type="ECO:0000256" key="15">
    <source>
        <dbReference type="ARBA" id="ARBA00023306"/>
    </source>
</evidence>
<dbReference type="InterPro" id="IPR006094">
    <property type="entry name" value="Oxid_FAD_bind_N"/>
</dbReference>
<name>A0A9D2HTC6_9BACE</name>
<dbReference type="GO" id="GO:0051301">
    <property type="term" value="P:cell division"/>
    <property type="evidence" value="ECO:0007669"/>
    <property type="project" value="UniProtKB-KW"/>
</dbReference>
<evidence type="ECO:0000256" key="17">
    <source>
        <dbReference type="ARBA" id="ARBA00031026"/>
    </source>
</evidence>
<comment type="caution">
    <text evidence="21">The sequence shown here is derived from an EMBL/GenBank/DDBJ whole genome shotgun (WGS) entry which is preliminary data.</text>
</comment>
<keyword evidence="12 19" id="KW-0133">Cell shape</keyword>
<dbReference type="GO" id="GO:0005829">
    <property type="term" value="C:cytosol"/>
    <property type="evidence" value="ECO:0007669"/>
    <property type="project" value="TreeGrafter"/>
</dbReference>
<feature type="active site" evidence="19">
    <location>
        <position position="164"/>
    </location>
</feature>
<dbReference type="PROSITE" id="PS51387">
    <property type="entry name" value="FAD_PCMH"/>
    <property type="match status" value="1"/>
</dbReference>